<feature type="transmembrane region" description="Helical" evidence="5">
    <location>
        <begin position="165"/>
        <end position="192"/>
    </location>
</feature>
<dbReference type="PROSITE" id="PS50262">
    <property type="entry name" value="G_PROTEIN_RECEP_F1_2"/>
    <property type="match status" value="1"/>
</dbReference>
<dbReference type="InterPro" id="IPR017452">
    <property type="entry name" value="GPCR_Rhodpsn_7TM"/>
</dbReference>
<sequence length="337" mass="37891">FNCQISRRNQKEKSSNNCHFCQNRVSERKMSDAAQTQTNITNGMRLSDKLLFSFLTTLPSCIFFFINGTLLVTLRSKPMFCGNCRYVLLCNLLIGDILFLALSQLLYLLSISRITMLYPVCALLIMLSTLTDSISPLTLVVMSMERYIAVCHPLRHAAIVTIRNTSVVILLIWTFCFLNVLIQTLLLLTFILEALQRKELCLAALQYPTPTSREYSKAYTCVLFVSTAVVIISTYTGVAAAARSASADKASAQKARNTLLLHLVQLGLSLSSTTHSFLVLSVSKLVTRMVFVRIQNVLYVFLFVLPRCLSALIYGIRDQSIRSILVYKLSCNMPEYQ</sequence>
<organism evidence="7">
    <name type="scientific">Stegastes partitus</name>
    <name type="common">bicolor damselfish</name>
    <dbReference type="NCBI Taxonomy" id="144197"/>
    <lineage>
        <taxon>Eukaryota</taxon>
        <taxon>Metazoa</taxon>
        <taxon>Chordata</taxon>
        <taxon>Craniata</taxon>
        <taxon>Vertebrata</taxon>
        <taxon>Euteleostomi</taxon>
        <taxon>Actinopterygii</taxon>
        <taxon>Neopterygii</taxon>
        <taxon>Teleostei</taxon>
        <taxon>Neoteleostei</taxon>
        <taxon>Acanthomorphata</taxon>
        <taxon>Ovalentaria</taxon>
        <taxon>Pomacentridae</taxon>
        <taxon>Stegastes</taxon>
    </lineage>
</organism>
<name>A0A3B5A1S8_9TELE</name>
<dbReference type="Ensembl" id="ENSSPAT00000014812.1">
    <property type="protein sequence ID" value="ENSSPAP00000014570.1"/>
    <property type="gene ID" value="ENSSPAG00000010972.1"/>
</dbReference>
<dbReference type="PANTHER" id="PTHR26451">
    <property type="entry name" value="G_PROTEIN_RECEP_F1_2 DOMAIN-CONTAINING PROTEIN"/>
    <property type="match status" value="1"/>
</dbReference>
<dbReference type="FunFam" id="1.20.1070.10:FF:000096">
    <property type="entry name" value="Odorant receptor 131-2"/>
    <property type="match status" value="1"/>
</dbReference>
<evidence type="ECO:0000256" key="5">
    <source>
        <dbReference type="SAM" id="Phobius"/>
    </source>
</evidence>
<feature type="transmembrane region" description="Helical" evidence="5">
    <location>
        <begin position="259"/>
        <end position="278"/>
    </location>
</feature>
<evidence type="ECO:0000256" key="4">
    <source>
        <dbReference type="ARBA" id="ARBA00023136"/>
    </source>
</evidence>
<dbReference type="Pfam" id="PF00001">
    <property type="entry name" value="7tm_1"/>
    <property type="match status" value="1"/>
</dbReference>
<feature type="transmembrane region" description="Helical" evidence="5">
    <location>
        <begin position="116"/>
        <end position="144"/>
    </location>
</feature>
<dbReference type="GO" id="GO:0016020">
    <property type="term" value="C:membrane"/>
    <property type="evidence" value="ECO:0007669"/>
    <property type="project" value="UniProtKB-SubCell"/>
</dbReference>
<reference evidence="7" key="1">
    <citation type="submission" date="2023-09" db="UniProtKB">
        <authorList>
            <consortium name="Ensembl"/>
        </authorList>
    </citation>
    <scope>IDENTIFICATION</scope>
</reference>
<proteinExistence type="predicted"/>
<dbReference type="Gene3D" id="1.20.1070.10">
    <property type="entry name" value="Rhodopsin 7-helix transmembrane proteins"/>
    <property type="match status" value="1"/>
</dbReference>
<dbReference type="PANTHER" id="PTHR26451:SF866">
    <property type="entry name" value="ODORANT RECEPTOR-RELATED"/>
    <property type="match status" value="1"/>
</dbReference>
<dbReference type="GeneTree" id="ENSGT00940000163093"/>
<dbReference type="GO" id="GO:0004984">
    <property type="term" value="F:olfactory receptor activity"/>
    <property type="evidence" value="ECO:0007669"/>
    <property type="project" value="TreeGrafter"/>
</dbReference>
<dbReference type="CDD" id="cd00637">
    <property type="entry name" value="7tm_classA_rhodopsin-like"/>
    <property type="match status" value="1"/>
</dbReference>
<dbReference type="GO" id="GO:0005549">
    <property type="term" value="F:odorant binding"/>
    <property type="evidence" value="ECO:0007669"/>
    <property type="project" value="TreeGrafter"/>
</dbReference>
<dbReference type="PRINTS" id="PR00237">
    <property type="entry name" value="GPCRRHODOPSN"/>
</dbReference>
<evidence type="ECO:0000256" key="3">
    <source>
        <dbReference type="ARBA" id="ARBA00022989"/>
    </source>
</evidence>
<keyword evidence="4 5" id="KW-0472">Membrane</keyword>
<comment type="subcellular location">
    <subcellularLocation>
        <location evidence="1">Membrane</location>
    </subcellularLocation>
</comment>
<feature type="transmembrane region" description="Helical" evidence="5">
    <location>
        <begin position="86"/>
        <end position="110"/>
    </location>
</feature>
<accession>A0A3B5A1S8</accession>
<evidence type="ECO:0000259" key="6">
    <source>
        <dbReference type="PROSITE" id="PS50262"/>
    </source>
</evidence>
<protein>
    <recommendedName>
        <fullName evidence="6">G-protein coupled receptors family 1 profile domain-containing protein</fullName>
    </recommendedName>
</protein>
<evidence type="ECO:0000256" key="1">
    <source>
        <dbReference type="ARBA" id="ARBA00004370"/>
    </source>
</evidence>
<feature type="transmembrane region" description="Helical" evidence="5">
    <location>
        <begin position="217"/>
        <end position="238"/>
    </location>
</feature>
<evidence type="ECO:0000313" key="7">
    <source>
        <dbReference type="Ensembl" id="ENSSPAP00000014570.1"/>
    </source>
</evidence>
<evidence type="ECO:0000256" key="2">
    <source>
        <dbReference type="ARBA" id="ARBA00022692"/>
    </source>
</evidence>
<dbReference type="GO" id="GO:0004930">
    <property type="term" value="F:G protein-coupled receptor activity"/>
    <property type="evidence" value="ECO:0007669"/>
    <property type="project" value="InterPro"/>
</dbReference>
<dbReference type="SUPFAM" id="SSF81321">
    <property type="entry name" value="Family A G protein-coupled receptor-like"/>
    <property type="match status" value="1"/>
</dbReference>
<dbReference type="STRING" id="144197.ENSSPAP00000014570"/>
<dbReference type="InterPro" id="IPR000276">
    <property type="entry name" value="GPCR_Rhodpsn"/>
</dbReference>
<feature type="transmembrane region" description="Helical" evidence="5">
    <location>
        <begin position="50"/>
        <end position="74"/>
    </location>
</feature>
<dbReference type="InterPro" id="IPR052921">
    <property type="entry name" value="GPCR1_Superfamily_Member"/>
</dbReference>
<keyword evidence="3 5" id="KW-1133">Transmembrane helix</keyword>
<keyword evidence="2 5" id="KW-0812">Transmembrane</keyword>
<feature type="transmembrane region" description="Helical" evidence="5">
    <location>
        <begin position="298"/>
        <end position="316"/>
    </location>
</feature>
<dbReference type="AlphaFoldDB" id="A0A3B5A1S8"/>
<feature type="domain" description="G-protein coupled receptors family 1 profile" evidence="6">
    <location>
        <begin position="66"/>
        <end position="314"/>
    </location>
</feature>